<accession>A0ABN3NWD7</accession>
<feature type="compositionally biased region" description="Basic and acidic residues" evidence="1">
    <location>
        <begin position="72"/>
        <end position="89"/>
    </location>
</feature>
<reference evidence="2 3" key="1">
    <citation type="journal article" date="2019" name="Int. J. Syst. Evol. Microbiol.">
        <title>The Global Catalogue of Microorganisms (GCM) 10K type strain sequencing project: providing services to taxonomists for standard genome sequencing and annotation.</title>
        <authorList>
            <consortium name="The Broad Institute Genomics Platform"/>
            <consortium name="The Broad Institute Genome Sequencing Center for Infectious Disease"/>
            <person name="Wu L."/>
            <person name="Ma J."/>
        </authorList>
    </citation>
    <scope>NUCLEOTIDE SEQUENCE [LARGE SCALE GENOMIC DNA]</scope>
    <source>
        <strain evidence="2 3">JCM 3367</strain>
    </source>
</reference>
<dbReference type="RefSeq" id="WP_344174654.1">
    <property type="nucleotide sequence ID" value="NZ_BAAARY010000045.1"/>
</dbReference>
<evidence type="ECO:0000256" key="1">
    <source>
        <dbReference type="SAM" id="MobiDB-lite"/>
    </source>
</evidence>
<comment type="caution">
    <text evidence="2">The sequence shown here is derived from an EMBL/GenBank/DDBJ whole genome shotgun (WGS) entry which is preliminary data.</text>
</comment>
<evidence type="ECO:0000313" key="2">
    <source>
        <dbReference type="EMBL" id="GAA2533187.1"/>
    </source>
</evidence>
<dbReference type="EMBL" id="BAAARY010000045">
    <property type="protein sequence ID" value="GAA2533187.1"/>
    <property type="molecule type" value="Genomic_DNA"/>
</dbReference>
<proteinExistence type="predicted"/>
<protein>
    <submittedName>
        <fullName evidence="2">Uncharacterized protein</fullName>
    </submittedName>
</protein>
<evidence type="ECO:0000313" key="3">
    <source>
        <dbReference type="Proteomes" id="UP001499978"/>
    </source>
</evidence>
<dbReference type="Proteomes" id="UP001499978">
    <property type="component" value="Unassembled WGS sequence"/>
</dbReference>
<feature type="region of interest" description="Disordered" evidence="1">
    <location>
        <begin position="72"/>
        <end position="92"/>
    </location>
</feature>
<gene>
    <name evidence="2" type="ORF">GCM10010201_35870</name>
</gene>
<organism evidence="2 3">
    <name type="scientific">Pilimelia columellifera subsp. columellifera</name>
    <dbReference type="NCBI Taxonomy" id="706583"/>
    <lineage>
        <taxon>Bacteria</taxon>
        <taxon>Bacillati</taxon>
        <taxon>Actinomycetota</taxon>
        <taxon>Actinomycetes</taxon>
        <taxon>Micromonosporales</taxon>
        <taxon>Micromonosporaceae</taxon>
        <taxon>Pilimelia</taxon>
    </lineage>
</organism>
<keyword evidence="3" id="KW-1185">Reference proteome</keyword>
<name>A0ABN3NWD7_9ACTN</name>
<sequence length="152" mass="16766">MEDMTCGRPTKAGTPCWNRRISNRTAGCQNHATELERATEAAYWEGYRDGMRAGEEHGRQAARWEAERELREAEARETASRNHRERTPDGRQIVTVERGYAYAMPPGISVAVGDQVSIPAPYWHGSSAPPQRVTVTALGSSYTGSLVTAYPG</sequence>